<evidence type="ECO:0000256" key="1">
    <source>
        <dbReference type="SAM" id="MobiDB-lite"/>
    </source>
</evidence>
<feature type="compositionally biased region" description="Low complexity" evidence="1">
    <location>
        <begin position="1276"/>
        <end position="1288"/>
    </location>
</feature>
<accession>A0A1J4MT01</accession>
<dbReference type="InterPro" id="IPR017884">
    <property type="entry name" value="SANT_dom"/>
</dbReference>
<dbReference type="PANTHER" id="PTHR47340">
    <property type="entry name" value="DUPLICATED HOMEODOMAIN-LIKE SUPERFAMILY PROTEIN"/>
    <property type="match status" value="1"/>
</dbReference>
<feature type="compositionally biased region" description="Polar residues" evidence="1">
    <location>
        <begin position="1234"/>
        <end position="1275"/>
    </location>
</feature>
<keyword evidence="3" id="KW-0238">DNA-binding</keyword>
<dbReference type="SMART" id="SM00717">
    <property type="entry name" value="SANT"/>
    <property type="match status" value="1"/>
</dbReference>
<dbReference type="EMBL" id="LRBS01000038">
    <property type="protein sequence ID" value="OII77370.1"/>
    <property type="molecule type" value="Genomic_DNA"/>
</dbReference>
<protein>
    <submittedName>
        <fullName evidence="3">MYB-like DNA-binding domain-containing protein</fullName>
    </submittedName>
</protein>
<evidence type="ECO:0000313" key="3">
    <source>
        <dbReference type="EMBL" id="OII77370.1"/>
    </source>
</evidence>
<dbReference type="PROSITE" id="PS51293">
    <property type="entry name" value="SANT"/>
    <property type="match status" value="1"/>
</dbReference>
<dbReference type="RefSeq" id="XP_067069216.1">
    <property type="nucleotide sequence ID" value="XM_067211195.1"/>
</dbReference>
<reference evidence="3 4" key="1">
    <citation type="submission" date="2016-10" db="EMBL/GenBank/DDBJ databases">
        <title>Reductive evolution of mitochondrial metabolism and differential evolution of invasion-related proteins in Cryptosporidium.</title>
        <authorList>
            <person name="Liu S."/>
            <person name="Roellig D.M."/>
            <person name="Guo Y."/>
            <person name="Li N."/>
            <person name="Frace M.A."/>
            <person name="Tang K."/>
            <person name="Zhang L."/>
            <person name="Feng Y."/>
            <person name="Xiao L."/>
        </authorList>
    </citation>
    <scope>NUCLEOTIDE SEQUENCE [LARGE SCALE GENOMIC DNA]</scope>
    <source>
        <strain evidence="3">30847</strain>
    </source>
</reference>
<comment type="caution">
    <text evidence="3">The sequence shown here is derived from an EMBL/GenBank/DDBJ whole genome shotgun (WGS) entry which is preliminary data.</text>
</comment>
<evidence type="ECO:0000313" key="4">
    <source>
        <dbReference type="Proteomes" id="UP000186804"/>
    </source>
</evidence>
<dbReference type="Pfam" id="PF00249">
    <property type="entry name" value="Myb_DNA-binding"/>
    <property type="match status" value="1"/>
</dbReference>
<evidence type="ECO:0000259" key="2">
    <source>
        <dbReference type="PROSITE" id="PS51293"/>
    </source>
</evidence>
<proteinExistence type="predicted"/>
<dbReference type="SUPFAM" id="SSF46689">
    <property type="entry name" value="Homeodomain-like"/>
    <property type="match status" value="1"/>
</dbReference>
<keyword evidence="4" id="KW-1185">Reference proteome</keyword>
<dbReference type="OrthoDB" id="10258692at2759"/>
<name>A0A1J4MT01_9CRYT</name>
<dbReference type="InterPro" id="IPR001005">
    <property type="entry name" value="SANT/Myb"/>
</dbReference>
<dbReference type="GeneID" id="92365140"/>
<feature type="region of interest" description="Disordered" evidence="1">
    <location>
        <begin position="1234"/>
        <end position="1319"/>
    </location>
</feature>
<organism evidence="3 4">
    <name type="scientific">Cryptosporidium andersoni</name>
    <dbReference type="NCBI Taxonomy" id="117008"/>
    <lineage>
        <taxon>Eukaryota</taxon>
        <taxon>Sar</taxon>
        <taxon>Alveolata</taxon>
        <taxon>Apicomplexa</taxon>
        <taxon>Conoidasida</taxon>
        <taxon>Coccidia</taxon>
        <taxon>Eucoccidiorida</taxon>
        <taxon>Eimeriorina</taxon>
        <taxon>Cryptosporidiidae</taxon>
        <taxon>Cryptosporidium</taxon>
    </lineage>
</organism>
<dbReference type="Proteomes" id="UP000186804">
    <property type="component" value="Unassembled WGS sequence"/>
</dbReference>
<feature type="compositionally biased region" description="Polar residues" evidence="1">
    <location>
        <begin position="1301"/>
        <end position="1319"/>
    </location>
</feature>
<dbReference type="Gene3D" id="1.10.10.60">
    <property type="entry name" value="Homeodomain-like"/>
    <property type="match status" value="1"/>
</dbReference>
<dbReference type="InterPro" id="IPR009057">
    <property type="entry name" value="Homeodomain-like_sf"/>
</dbReference>
<gene>
    <name evidence="3" type="ORF">cand_009550</name>
</gene>
<sequence>MTDNDSWDELADLDDILLYSKKYDVQSLKGKINNYIVNIEKKWSQISNIKFLEASSNFSTDGIGLNLMQIAPPCEKEVYITKKIQDEIYRIAMELEYLRNERQKKLNRMREITQKGNIELQNNIACRNMYSKDLASITIAQSGEEGDDTEEACDFEIENNRDIKVTKKRRPHRRYFRRKASITKEKSDLDEADRLLRSRTPLEIIHLSSKYYTWLARNTFQNRPNKQLNPLEIPIAQDILRGPFIYENVNEIIETRFMNERKSIYEDMNSEFLSHISLWLNVTNIRNIDKFDYSFMLKQTPYEVLIDNKNNVNNPIYGIQFIGKPIELNSHTIEQTYEENFISNEDFNKIAANYSNNQSSSTVKSSGVSSGNNPPHYNYVASVMENSNKVYKMAREKVILSIRRSAIPVEYRETMKFRIKFINMERKEYESNSFMKSTDKDYSKVVNSENNKDFFNTSRGSFTIVDALNIINETRKQTIDAIKLLILEIESYLQSLSTETQMPYMVAVHRFLEDELKILEDEKSINSLDIPVVNIYRDDIVENRLIEEHLEVTLSIPPYISLAPFCRALCYPNNKYDTLYKNKSIATVYNPGYSEFYHPICLSGKSKSIILVQKVISKRKRQVNQNLKKLKGLLPVIYKNYSQYVKNLDIMRCQTKEGKEFIWGCLPLRAKDHINQYVPLPIGYAENEDRYKPYRKFMHLLPKAKMSNKLKVLKMASNENSIPLLYSFSNSLFINENMDISFDKRTTITSSLLNNTATIGSIPSSNSLISSNITQKDPIHTSNYQTRNYNNNLTALSSSHSPHTNLTQSNSSSLINLTSNTTSMNVSSSSGSTTGTANINTSVIPGLQVKNREREKDIVHQKEAQREWMQTSSSSLMGPSPLWFDNCMFNFTPSISYGFLNYDKQYVQVWNNNNKIEDAKLYETNLYMTRLWSLSEIRTFIEKYLMYPKDFRRIASFLEYKTIKDCISFYYKYKYTLGLKRILRLILYSRMNSKLDSNFDTSIISSNNESSSSSLTNQSDIWNSVISTIDCLNIINQKRHAYREGIVDEILRSLNPLNVYPEEMKSWCLRNKLINNTDIFSEGILSQASSKRIMSDPASIFRFPVLEKSNQLWTRYDEDMYRILFKVGKYQLNLNQINMENPKTGYILPKTLHGLIAPYHPLLIDEVTIQIPNNIPLILDRTILENNNQISDNILNPYISIKKFGIAAFMHLFCNQLLPSGFIGTASNNQTNKILKMPSTSNNLSGSPLNDPNNNVSSNPAVINHLSNQVGNIQTRSGRSIRSSNRGNTVNITAGKRKRASNNSNPGDSTTSSSTRNIKLKVKSSNNTDKFIEDKLHTNIPIEQGIPTDQPLFPFVSLPSQPLIQMSSSRYINPITNVATNNELNRNLINQQSWENLIMNQYIQQQILFQQSLQEHFRNFNNISQNTQGTQNFNSIPSTLTNNVAALLQQIQLQSIQQLQQPCTFTFHNDTMNHSNFGQVEPNINDQTSTNTFPNNSSTQQTIIPNPISNIPIPSLQSLPVNQNLTYTNMLVDSTNPTFMQFQQILQRKRSSNTLFKKKKLKIYIQMSELVRFSVVFKVGDWFPLFPDCTGSIICVVVFETVSNIPSIDEDSE</sequence>
<dbReference type="VEuPathDB" id="CryptoDB:cand_009550"/>
<dbReference type="PANTHER" id="PTHR47340:SF1">
    <property type="entry name" value="DUPLICATED HOMEODOMAIN-LIKE SUPERFAMILY PROTEIN"/>
    <property type="match status" value="1"/>
</dbReference>
<dbReference type="GO" id="GO:0003677">
    <property type="term" value="F:DNA binding"/>
    <property type="evidence" value="ECO:0007669"/>
    <property type="project" value="UniProtKB-KW"/>
</dbReference>
<feature type="domain" description="SANT" evidence="2">
    <location>
        <begin position="932"/>
        <end position="978"/>
    </location>
</feature>